<protein>
    <submittedName>
        <fullName evidence="1">Uncharacterized protein</fullName>
    </submittedName>
</protein>
<reference evidence="2" key="2">
    <citation type="submission" date="2007-04" db="EMBL/GenBank/DDBJ databases">
        <title>Complete genome sequence of the nitrogen-fixing bacterium Azorhizobium caulinodans ORS571.</title>
        <authorList>
            <person name="Lee K.B."/>
            <person name="Backer P.D."/>
            <person name="Aono T."/>
            <person name="Liu C.T."/>
            <person name="Suzuki S."/>
            <person name="Suzuki T."/>
            <person name="Kaneko T."/>
            <person name="Yamada M."/>
            <person name="Tabata S."/>
            <person name="Kupfer D.M."/>
            <person name="Najar F.Z."/>
            <person name="Wiley G.B."/>
            <person name="Roe B."/>
            <person name="Binnewies T."/>
            <person name="Ussery D."/>
            <person name="Vereecke D."/>
            <person name="Gevers D."/>
            <person name="Holsters M."/>
            <person name="Oyaizu H."/>
        </authorList>
    </citation>
    <scope>NUCLEOTIDE SEQUENCE [LARGE SCALE GENOMIC DNA]</scope>
    <source>
        <strain evidence="2">ATCC 43989 / DSM 5975 / JCM 20966 / LMG 6465 / NBRC 14845 / NCIMB 13405 / ORS 571</strain>
    </source>
</reference>
<reference evidence="1 2" key="5">
    <citation type="journal article" date="2010" name="Appl. Environ. Microbiol.">
        <title>phrR-like gene praR of Azorhizobium caulinodans ORS571 is essential for symbiosis with Sesbania rostrata and is involved in expression of reb genes.</title>
        <authorList>
            <person name="Akiba N."/>
            <person name="Aono T."/>
            <person name="Toyazaki H."/>
            <person name="Sato S."/>
            <person name="Oyaizu H."/>
        </authorList>
    </citation>
    <scope>NUCLEOTIDE SEQUENCE [LARGE SCALE GENOMIC DNA]</scope>
    <source>
        <strain evidence="2">ATCC 43989 / DSM 5975 / JCM 20966 / LMG 6465 / NBRC 14845 / NCIMB 13405 / ORS 571</strain>
    </source>
</reference>
<reference evidence="1 2" key="3">
    <citation type="journal article" date="2008" name="BMC Genomics">
        <title>The genome of the versatile nitrogen fixer Azorhizobium caulinodans ORS571.</title>
        <authorList>
            <person name="Lee KB."/>
            <person name="Backer P.D."/>
            <person name="Aono T."/>
            <person name="Liu CT."/>
            <person name="Suzuki S."/>
            <person name="Suzuki T."/>
            <person name="Kaneko T."/>
            <person name="Yamada M."/>
            <person name="Tabata S."/>
            <person name="Kupfer D.M."/>
            <person name="Najar F.Z."/>
            <person name="Wiley G.B."/>
            <person name="Roe B."/>
            <person name="Binnewies T.T."/>
            <person name="Ussery D.W."/>
            <person name="D'Haeze W."/>
            <person name="Herder J.D."/>
            <person name="Gevers D."/>
            <person name="Vereecke D."/>
            <person name="Holsters M."/>
            <person name="Oyaizu H."/>
        </authorList>
    </citation>
    <scope>NUCLEOTIDE SEQUENCE [LARGE SCALE GENOMIC DNA]</scope>
    <source>
        <strain evidence="2">ATCC 43989 / DSM 5975 / JCM 20966 / LMG 6465 / NBRC 14845 / NCIMB 13405 / ORS 571</strain>
    </source>
</reference>
<dbReference type="EMBL" id="AP009384">
    <property type="protein sequence ID" value="BAF90352.1"/>
    <property type="molecule type" value="Genomic_DNA"/>
</dbReference>
<dbReference type="HOGENOM" id="CLU_2434552_0_0_5"/>
<reference evidence="1 2" key="4">
    <citation type="journal article" date="2009" name="Appl. Environ. Microbiol.">
        <title>Comparative genome-wide transcriptional profiling of Azorhizobium caulinodans ORS571 grown under free-living and symbiotic conditions.</title>
        <authorList>
            <person name="Tsukada S."/>
            <person name="Aono T."/>
            <person name="Akiba N."/>
            <person name="Lee KB."/>
            <person name="Liu CT."/>
            <person name="Toyazaki H."/>
            <person name="Oyaizu H."/>
        </authorList>
    </citation>
    <scope>NUCLEOTIDE SEQUENCE [LARGE SCALE GENOMIC DNA]</scope>
    <source>
        <strain evidence="2">ATCC 43989 / DSM 5975 / JCM 20966 / LMG 6465 / NBRC 14845 / NCIMB 13405 / ORS 571</strain>
    </source>
</reference>
<name>A8HVT1_AZOC5</name>
<sequence>MSLSIARDTPMWPFTRRFSHDDRPARADMSAHDTIPDDLREEVAALVYERFFPDLIWGDASTSGRSSAYASADAILSVLEARGLVRPERR</sequence>
<dbReference type="AlphaFoldDB" id="A8HVT1"/>
<evidence type="ECO:0000313" key="1">
    <source>
        <dbReference type="EMBL" id="BAF90352.1"/>
    </source>
</evidence>
<dbReference type="RefSeq" id="WP_012172874.1">
    <property type="nucleotide sequence ID" value="NC_009937.1"/>
</dbReference>
<dbReference type="STRING" id="438753.AZC_4354"/>
<reference evidence="1 2" key="6">
    <citation type="journal article" date="2011" name="Appl. Environ. Microbiol.">
        <title>Involvement of the azorhizobial chromosome partition gene (parA) in the onset of bacteroid differentiation during Sesbania rostrata stem nodule development.</title>
        <authorList>
            <person name="Liu CT."/>
            <person name="Lee KB."/>
            <person name="Wang YS."/>
            <person name="Peng MH."/>
            <person name="Lee KT."/>
            <person name="Suzuki S."/>
            <person name="Suzuki T."/>
            <person name="Oyaizu H."/>
        </authorList>
    </citation>
    <scope>NUCLEOTIDE SEQUENCE [LARGE SCALE GENOMIC DNA]</scope>
    <source>
        <strain evidence="2">ATCC 43989 / DSM 5975 / JCM 20966 / LMG 6465 / NBRC 14845 / NCIMB 13405 / ORS 571</strain>
    </source>
</reference>
<dbReference type="Proteomes" id="UP000000270">
    <property type="component" value="Chromosome"/>
</dbReference>
<keyword evidence="2" id="KW-1185">Reference proteome</keyword>
<proteinExistence type="predicted"/>
<evidence type="ECO:0000313" key="2">
    <source>
        <dbReference type="Proteomes" id="UP000000270"/>
    </source>
</evidence>
<gene>
    <name evidence="1" type="ordered locus">AZC_4354</name>
</gene>
<accession>A8HVT1</accession>
<dbReference type="KEGG" id="azc:AZC_4354"/>
<organism evidence="1 2">
    <name type="scientific">Azorhizobium caulinodans (strain ATCC 43989 / DSM 5975 / JCM 20966 / LMG 6465 / NBRC 14845 / NCIMB 13405 / ORS 571)</name>
    <dbReference type="NCBI Taxonomy" id="438753"/>
    <lineage>
        <taxon>Bacteria</taxon>
        <taxon>Pseudomonadati</taxon>
        <taxon>Pseudomonadota</taxon>
        <taxon>Alphaproteobacteria</taxon>
        <taxon>Hyphomicrobiales</taxon>
        <taxon>Xanthobacteraceae</taxon>
        <taxon>Azorhizobium</taxon>
    </lineage>
</organism>
<reference evidence="1 2" key="1">
    <citation type="journal article" date="2007" name="Appl. Environ. Microbiol.">
        <title>Rhizobial factors required for stem nodule maturation and maintenance in Sesbania rostrata-Azorhizobium caulinodans ORS571 symbiosis.</title>
        <authorList>
            <person name="Suzuki S."/>
            <person name="Aono T."/>
            <person name="Lee KB."/>
            <person name="Suzuki T."/>
            <person name="Liu CT."/>
            <person name="Miwa H."/>
            <person name="Wakao S."/>
            <person name="Iki T."/>
            <person name="Oyaizu H."/>
        </authorList>
    </citation>
    <scope>NUCLEOTIDE SEQUENCE [LARGE SCALE GENOMIC DNA]</scope>
    <source>
        <strain evidence="2">ATCC 43989 / DSM 5975 / JCM 20966 / LMG 6465 / NBRC 14845 / NCIMB 13405 / ORS 571</strain>
    </source>
</reference>